<feature type="domain" description="GOLD" evidence="11">
    <location>
        <begin position="38"/>
        <end position="122"/>
    </location>
</feature>
<evidence type="ECO:0000256" key="2">
    <source>
        <dbReference type="ARBA" id="ARBA00007104"/>
    </source>
</evidence>
<dbReference type="InterPro" id="IPR015720">
    <property type="entry name" value="Emp24-like"/>
</dbReference>
<evidence type="ECO:0000256" key="8">
    <source>
        <dbReference type="RuleBase" id="RU003827"/>
    </source>
</evidence>
<organism evidence="12 13">
    <name type="scientific">Strongyloides venezuelensis</name>
    <name type="common">Threadworm</name>
    <dbReference type="NCBI Taxonomy" id="75913"/>
    <lineage>
        <taxon>Eukaryota</taxon>
        <taxon>Metazoa</taxon>
        <taxon>Ecdysozoa</taxon>
        <taxon>Nematoda</taxon>
        <taxon>Chromadorea</taxon>
        <taxon>Rhabditida</taxon>
        <taxon>Tylenchina</taxon>
        <taxon>Panagrolaimomorpha</taxon>
        <taxon>Strongyloidoidea</taxon>
        <taxon>Strongyloididae</taxon>
        <taxon>Strongyloides</taxon>
    </lineage>
</organism>
<evidence type="ECO:0000256" key="9">
    <source>
        <dbReference type="SAM" id="Phobius"/>
    </source>
</evidence>
<evidence type="ECO:0000259" key="11">
    <source>
        <dbReference type="PROSITE" id="PS50866"/>
    </source>
</evidence>
<proteinExistence type="inferred from homology"/>
<dbReference type="GO" id="GO:0012505">
    <property type="term" value="C:endomembrane system"/>
    <property type="evidence" value="ECO:0007669"/>
    <property type="project" value="UniProtKB-SubCell"/>
</dbReference>
<keyword evidence="3 8" id="KW-0812">Transmembrane</keyword>
<sequence length="238" mass="27551">MTIKIKRLLFLLFFYITLITQYILAETTLSVEVPPGKFQCFFQTIKDNTHYKHLEIDYQVTDGGDLDINFMVVFGAEVLAQEVGKKEGNHVVPLKQLGDYQFCFDNTFSYQSRKVVLFELYLLDENGQVSEENLAKHGIDDLNIQKGLDSYGYGMKIKEFRNSFEKLKQLLNKIEYHQALLRAYESRDRAIMGANLSRVNLWSVINTVVIILVGCLHVFMVRSLFNENSNIGRLLRKT</sequence>
<evidence type="ECO:0000256" key="1">
    <source>
        <dbReference type="ARBA" id="ARBA00004479"/>
    </source>
</evidence>
<dbReference type="STRING" id="75913.A0A0K0G4J2"/>
<dbReference type="SUPFAM" id="SSF101576">
    <property type="entry name" value="Supernatant protein factor (SPF), C-terminal domain"/>
    <property type="match status" value="1"/>
</dbReference>
<feature type="signal peptide" evidence="10">
    <location>
        <begin position="1"/>
        <end position="25"/>
    </location>
</feature>
<dbReference type="AlphaFoldDB" id="A0A0K0G4J2"/>
<feature type="transmembrane region" description="Helical" evidence="9">
    <location>
        <begin position="201"/>
        <end position="225"/>
    </location>
</feature>
<comment type="subcellular location">
    <subcellularLocation>
        <location evidence="7">Endomembrane system</location>
        <topology evidence="7">Single-pass membrane protein</topology>
    </subcellularLocation>
    <subcellularLocation>
        <location evidence="1 8">Membrane</location>
        <topology evidence="1 8">Single-pass type I membrane protein</topology>
    </subcellularLocation>
</comment>
<dbReference type="GO" id="GO:0016020">
    <property type="term" value="C:membrane"/>
    <property type="evidence" value="ECO:0007669"/>
    <property type="project" value="UniProtKB-SubCell"/>
</dbReference>
<comment type="similarity">
    <text evidence="2 8">Belongs to the EMP24/GP25L family.</text>
</comment>
<evidence type="ECO:0000256" key="6">
    <source>
        <dbReference type="ARBA" id="ARBA00023136"/>
    </source>
</evidence>
<evidence type="ECO:0000313" key="12">
    <source>
        <dbReference type="Proteomes" id="UP000035680"/>
    </source>
</evidence>
<dbReference type="Pfam" id="PF01105">
    <property type="entry name" value="EMP24_GP25L"/>
    <property type="match status" value="1"/>
</dbReference>
<reference evidence="13" key="2">
    <citation type="submission" date="2015-08" db="UniProtKB">
        <authorList>
            <consortium name="WormBaseParasite"/>
        </authorList>
    </citation>
    <scope>IDENTIFICATION</scope>
</reference>
<reference evidence="12" key="1">
    <citation type="submission" date="2014-07" db="EMBL/GenBank/DDBJ databases">
        <authorList>
            <person name="Martin A.A"/>
            <person name="De Silva N."/>
        </authorList>
    </citation>
    <scope>NUCLEOTIDE SEQUENCE</scope>
</reference>
<keyword evidence="4 10" id="KW-0732">Signal</keyword>
<dbReference type="InterPro" id="IPR009038">
    <property type="entry name" value="GOLD_dom"/>
</dbReference>
<evidence type="ECO:0000256" key="3">
    <source>
        <dbReference type="ARBA" id="ARBA00022692"/>
    </source>
</evidence>
<keyword evidence="6 9" id="KW-0472">Membrane</keyword>
<name>A0A0K0G4J2_STRVS</name>
<feature type="chain" id="PRO_5005330577" evidence="10">
    <location>
        <begin position="26"/>
        <end position="238"/>
    </location>
</feature>
<evidence type="ECO:0000313" key="13">
    <source>
        <dbReference type="WBParaSite" id="SVE_1965300.1"/>
    </source>
</evidence>
<evidence type="ECO:0000256" key="10">
    <source>
        <dbReference type="SAM" id="SignalP"/>
    </source>
</evidence>
<dbReference type="Proteomes" id="UP000035680">
    <property type="component" value="Unassembled WGS sequence"/>
</dbReference>
<dbReference type="WBParaSite" id="SVE_1965300.1">
    <property type="protein sequence ID" value="SVE_1965300.1"/>
    <property type="gene ID" value="SVE_1965300"/>
</dbReference>
<protein>
    <submittedName>
        <fullName evidence="13">LD30746p (inferred by orthology to a D. melanogaster protein)</fullName>
    </submittedName>
</protein>
<accession>A0A0K0G4J2</accession>
<dbReference type="PROSITE" id="PS50866">
    <property type="entry name" value="GOLD"/>
    <property type="match status" value="1"/>
</dbReference>
<evidence type="ECO:0000256" key="4">
    <source>
        <dbReference type="ARBA" id="ARBA00022729"/>
    </source>
</evidence>
<dbReference type="PANTHER" id="PTHR22811">
    <property type="entry name" value="TRANSMEMBRANE EMP24 DOMAIN-CONTAINING PROTEIN"/>
    <property type="match status" value="1"/>
</dbReference>
<evidence type="ECO:0000256" key="5">
    <source>
        <dbReference type="ARBA" id="ARBA00022989"/>
    </source>
</evidence>
<dbReference type="InterPro" id="IPR036598">
    <property type="entry name" value="GOLD_dom_sf"/>
</dbReference>
<keyword evidence="12" id="KW-1185">Reference proteome</keyword>
<evidence type="ECO:0000256" key="7">
    <source>
        <dbReference type="ARBA" id="ARBA00037847"/>
    </source>
</evidence>
<keyword evidence="5 9" id="KW-1133">Transmembrane helix</keyword>
<dbReference type="SMART" id="SM01190">
    <property type="entry name" value="EMP24_GP25L"/>
    <property type="match status" value="1"/>
</dbReference>